<feature type="repeat" description="WD" evidence="8">
    <location>
        <begin position="363"/>
        <end position="404"/>
    </location>
</feature>
<feature type="domain" description="TFIID subunit TAF5 NTD2" evidence="10">
    <location>
        <begin position="55"/>
        <end position="172"/>
    </location>
</feature>
<accession>A0A0N4VIQ0</accession>
<dbReference type="InterPro" id="IPR036322">
    <property type="entry name" value="WD40_repeat_dom_sf"/>
</dbReference>
<dbReference type="PROSITE" id="PS50294">
    <property type="entry name" value="WD_REPEATS_REGION"/>
    <property type="match status" value="3"/>
</dbReference>
<reference evidence="13" key="1">
    <citation type="submission" date="2017-02" db="UniProtKB">
        <authorList>
            <consortium name="WormBaseParasite"/>
        </authorList>
    </citation>
    <scope>IDENTIFICATION</scope>
</reference>
<evidence type="ECO:0000313" key="13">
    <source>
        <dbReference type="WBParaSite" id="EVEC_0001070301-mRNA-1"/>
    </source>
</evidence>
<evidence type="ECO:0000259" key="10">
    <source>
        <dbReference type="Pfam" id="PF04494"/>
    </source>
</evidence>
<feature type="compositionally biased region" description="Basic and acidic residues" evidence="9">
    <location>
        <begin position="261"/>
        <end position="273"/>
    </location>
</feature>
<proteinExistence type="inferred from homology"/>
<keyword evidence="5" id="KW-0805">Transcription regulation</keyword>
<keyword evidence="3 8" id="KW-0853">WD repeat</keyword>
<dbReference type="SUPFAM" id="SSF50978">
    <property type="entry name" value="WD40 repeat-like"/>
    <property type="match status" value="1"/>
</dbReference>
<dbReference type="InterPro" id="IPR015943">
    <property type="entry name" value="WD40/YVTN_repeat-like_dom_sf"/>
</dbReference>
<evidence type="ECO:0000256" key="5">
    <source>
        <dbReference type="ARBA" id="ARBA00023015"/>
    </source>
</evidence>
<dbReference type="PROSITE" id="PS50896">
    <property type="entry name" value="LISH"/>
    <property type="match status" value="1"/>
</dbReference>
<dbReference type="Gene3D" id="2.130.10.10">
    <property type="entry name" value="YVTN repeat-like/Quinoprotein amine dehydrogenase"/>
    <property type="match status" value="2"/>
</dbReference>
<dbReference type="PANTHER" id="PTHR19879:SF1">
    <property type="entry name" value="CANNONBALL-RELATED"/>
    <property type="match status" value="1"/>
</dbReference>
<dbReference type="STRING" id="51028.A0A0N4VIQ0"/>
<dbReference type="InterPro" id="IPR020472">
    <property type="entry name" value="WD40_PAC1"/>
</dbReference>
<dbReference type="SUPFAM" id="SSF160897">
    <property type="entry name" value="Taf5 N-terminal domain-like"/>
    <property type="match status" value="1"/>
</dbReference>
<name>A0A0N4VIQ0_ENTVE</name>
<feature type="compositionally biased region" description="Basic and acidic residues" evidence="9">
    <location>
        <begin position="237"/>
        <end position="247"/>
    </location>
</feature>
<dbReference type="PROSITE" id="PS50082">
    <property type="entry name" value="WD_REPEATS_2"/>
    <property type="match status" value="3"/>
</dbReference>
<dbReference type="Pfam" id="PF00400">
    <property type="entry name" value="WD40"/>
    <property type="match status" value="4"/>
</dbReference>
<keyword evidence="6" id="KW-0804">Transcription</keyword>
<dbReference type="InterPro" id="IPR007582">
    <property type="entry name" value="TFIID_NTD2"/>
</dbReference>
<dbReference type="PRINTS" id="PR00320">
    <property type="entry name" value="GPROTEINBRPT"/>
</dbReference>
<keyword evidence="12" id="KW-1185">Reference proteome</keyword>
<dbReference type="AlphaFoldDB" id="A0A0N4VIQ0"/>
<evidence type="ECO:0000256" key="4">
    <source>
        <dbReference type="ARBA" id="ARBA00022737"/>
    </source>
</evidence>
<evidence type="ECO:0000256" key="6">
    <source>
        <dbReference type="ARBA" id="ARBA00023163"/>
    </source>
</evidence>
<evidence type="ECO:0000256" key="2">
    <source>
        <dbReference type="ARBA" id="ARBA00009435"/>
    </source>
</evidence>
<feature type="repeat" description="WD" evidence="8">
    <location>
        <begin position="446"/>
        <end position="487"/>
    </location>
</feature>
<protein>
    <submittedName>
        <fullName evidence="13">LisH domain-containing protein</fullName>
    </submittedName>
</protein>
<dbReference type="EMBL" id="UXUI01010493">
    <property type="protein sequence ID" value="VDD95295.1"/>
    <property type="molecule type" value="Genomic_DNA"/>
</dbReference>
<evidence type="ECO:0000256" key="9">
    <source>
        <dbReference type="SAM" id="MobiDB-lite"/>
    </source>
</evidence>
<evidence type="ECO:0000256" key="1">
    <source>
        <dbReference type="ARBA" id="ARBA00004123"/>
    </source>
</evidence>
<dbReference type="Proteomes" id="UP000274131">
    <property type="component" value="Unassembled WGS sequence"/>
</dbReference>
<dbReference type="PROSITE" id="PS00678">
    <property type="entry name" value="WD_REPEATS_1"/>
    <property type="match status" value="1"/>
</dbReference>
<dbReference type="GO" id="GO:0006367">
    <property type="term" value="P:transcription initiation at RNA polymerase II promoter"/>
    <property type="evidence" value="ECO:0007669"/>
    <property type="project" value="TreeGrafter"/>
</dbReference>
<sequence length="620" mass="68476">MDPETLEHPLNAESLQQLLVYLRRNGLIEAEEVLSREAATVLKLSKDQIDNADANNDAVMRGFGALLSHVSSSFDNFRAELSSLIFPVFAHLYIQMIVEGMTAAAVLFSSKYARSVPSMYEEPTQSLIRLTTHSQAASHPLVNALTKNTFVVRISKSAIKQLDPFLARNPTIRDVIRDHITIEPIDGTRSKLAAEAQMGGIIGQINKQDRKHKMYYGLIKEDLSSQFGTDKKRLKSKDRSDSKKKDANGPAPDRIPLPSMYERRPYSGKDSVKKVRVTAESPPSVCLYTALNAHGGLTAADISDDSACLAVGYGNSAIQLFSLDEEKLRPLKKIDQLENLEQDSEEILDQLYDDSQASTSVTFQGHAGPVYSVSFSPDKRLVLSSSRDATVRLWSIGTRSNVVVYRQSMPIWQAQFCSRSYYFATAGADGTAMLWATDRLQPLRIFSDAFSDVTCIDFHPNCNYIIGGSDDRYVRVWDVLSGACVRTFSGHKGSVRSVKVSPCGRYIASTSAEGALIVWDVALQRMVCMQDVSPFLFTTTLAFSREGSALAVARADSKLSFYSMDTITTHTSSQDQINHDPKVNPSGFHLFTYATKNTPIVGLHFTRRNLLLAVGAFGQG</sequence>
<dbReference type="CDD" id="cd08044">
    <property type="entry name" value="TAF5_NTD2"/>
    <property type="match status" value="1"/>
</dbReference>
<organism evidence="13">
    <name type="scientific">Enterobius vermicularis</name>
    <name type="common">Human pinworm</name>
    <dbReference type="NCBI Taxonomy" id="51028"/>
    <lineage>
        <taxon>Eukaryota</taxon>
        <taxon>Metazoa</taxon>
        <taxon>Ecdysozoa</taxon>
        <taxon>Nematoda</taxon>
        <taxon>Chromadorea</taxon>
        <taxon>Rhabditida</taxon>
        <taxon>Spirurina</taxon>
        <taxon>Oxyuridomorpha</taxon>
        <taxon>Oxyuroidea</taxon>
        <taxon>Oxyuridae</taxon>
        <taxon>Enterobius</taxon>
    </lineage>
</organism>
<evidence type="ECO:0000313" key="11">
    <source>
        <dbReference type="EMBL" id="VDD95295.1"/>
    </source>
</evidence>
<feature type="repeat" description="WD" evidence="8">
    <location>
        <begin position="488"/>
        <end position="521"/>
    </location>
</feature>
<evidence type="ECO:0000256" key="3">
    <source>
        <dbReference type="ARBA" id="ARBA00022574"/>
    </source>
</evidence>
<dbReference type="InterPro" id="IPR001680">
    <property type="entry name" value="WD40_rpt"/>
</dbReference>
<dbReference type="GO" id="GO:0016251">
    <property type="term" value="F:RNA polymerase II general transcription initiation factor activity"/>
    <property type="evidence" value="ECO:0007669"/>
    <property type="project" value="TreeGrafter"/>
</dbReference>
<dbReference type="InterPro" id="IPR019775">
    <property type="entry name" value="WD40_repeat_CS"/>
</dbReference>
<dbReference type="PANTHER" id="PTHR19879">
    <property type="entry name" value="TRANSCRIPTION INITIATION FACTOR TFIID"/>
    <property type="match status" value="1"/>
</dbReference>
<comment type="subcellular location">
    <subcellularLocation>
        <location evidence="1">Nucleus</location>
    </subcellularLocation>
</comment>
<dbReference type="CDD" id="cd00200">
    <property type="entry name" value="WD40"/>
    <property type="match status" value="1"/>
</dbReference>
<evidence type="ECO:0000256" key="8">
    <source>
        <dbReference type="PROSITE-ProRule" id="PRU00221"/>
    </source>
</evidence>
<dbReference type="SMART" id="SM00320">
    <property type="entry name" value="WD40"/>
    <property type="match status" value="6"/>
</dbReference>
<reference evidence="11 12" key="2">
    <citation type="submission" date="2018-10" db="EMBL/GenBank/DDBJ databases">
        <authorList>
            <consortium name="Pathogen Informatics"/>
        </authorList>
    </citation>
    <scope>NUCLEOTIDE SEQUENCE [LARGE SCALE GENOMIC DNA]</scope>
</reference>
<evidence type="ECO:0000313" key="12">
    <source>
        <dbReference type="Proteomes" id="UP000274131"/>
    </source>
</evidence>
<comment type="similarity">
    <text evidence="2">Belongs to the WD repeat TAF5 family.</text>
</comment>
<dbReference type="OrthoDB" id="10266330at2759"/>
<dbReference type="InterPro" id="IPR037264">
    <property type="entry name" value="TFIID_NTD2_sf"/>
</dbReference>
<feature type="region of interest" description="Disordered" evidence="9">
    <location>
        <begin position="229"/>
        <end position="275"/>
    </location>
</feature>
<keyword evidence="4" id="KW-0677">Repeat</keyword>
<dbReference type="InterPro" id="IPR006594">
    <property type="entry name" value="LisH"/>
</dbReference>
<dbReference type="WBParaSite" id="EVEC_0001070301-mRNA-1">
    <property type="protein sequence ID" value="EVEC_0001070301-mRNA-1"/>
    <property type="gene ID" value="EVEC_0001070301"/>
</dbReference>
<gene>
    <name evidence="11" type="ORF">EVEC_LOCUS10046</name>
</gene>
<dbReference type="GO" id="GO:0005669">
    <property type="term" value="C:transcription factor TFIID complex"/>
    <property type="evidence" value="ECO:0007669"/>
    <property type="project" value="TreeGrafter"/>
</dbReference>
<dbReference type="Gene3D" id="1.25.40.500">
    <property type="entry name" value="TFIID subunit TAF5, NTD2 domain"/>
    <property type="match status" value="1"/>
</dbReference>
<dbReference type="Pfam" id="PF04494">
    <property type="entry name" value="TFIID_NTD2"/>
    <property type="match status" value="1"/>
</dbReference>
<keyword evidence="7" id="KW-0539">Nucleus</keyword>
<evidence type="ECO:0000256" key="7">
    <source>
        <dbReference type="ARBA" id="ARBA00023242"/>
    </source>
</evidence>